<accession>A0AAU9VVQ7</accession>
<name>A0AAU9VVQ7_9CNID</name>
<protein>
    <recommendedName>
        <fullName evidence="3">Integrase catalytic domain-containing protein</fullName>
    </recommendedName>
</protein>
<comment type="caution">
    <text evidence="1">The sequence shown here is derived from an EMBL/GenBank/DDBJ whole genome shotgun (WGS) entry which is preliminary data.</text>
</comment>
<organism evidence="1 2">
    <name type="scientific">Pocillopora meandrina</name>
    <dbReference type="NCBI Taxonomy" id="46732"/>
    <lineage>
        <taxon>Eukaryota</taxon>
        <taxon>Metazoa</taxon>
        <taxon>Cnidaria</taxon>
        <taxon>Anthozoa</taxon>
        <taxon>Hexacorallia</taxon>
        <taxon>Scleractinia</taxon>
        <taxon>Astrocoeniina</taxon>
        <taxon>Pocilloporidae</taxon>
        <taxon>Pocillopora</taxon>
    </lineage>
</organism>
<dbReference type="InterPro" id="IPR012337">
    <property type="entry name" value="RNaseH-like_sf"/>
</dbReference>
<evidence type="ECO:0000313" key="2">
    <source>
        <dbReference type="Proteomes" id="UP001159428"/>
    </source>
</evidence>
<evidence type="ECO:0008006" key="3">
    <source>
        <dbReference type="Google" id="ProtNLM"/>
    </source>
</evidence>
<proteinExistence type="predicted"/>
<reference evidence="1 2" key="1">
    <citation type="submission" date="2022-05" db="EMBL/GenBank/DDBJ databases">
        <authorList>
            <consortium name="Genoscope - CEA"/>
            <person name="William W."/>
        </authorList>
    </citation>
    <scope>NUCLEOTIDE SEQUENCE [LARGE SCALE GENOMIC DNA]</scope>
</reference>
<dbReference type="EMBL" id="CALNXJ010000005">
    <property type="protein sequence ID" value="CAH3040293.1"/>
    <property type="molecule type" value="Genomic_DNA"/>
</dbReference>
<sequence>MKKPVVKPVAADGFLNNVDIGLTDFPKLPCTCTPSHKWVLHINDHYSKYTWLILLTPTTQGLVERGNRTFKENLSKILREKKAELNNWCSEAAYKKNITMHMMQPKKFHLLLRWDSTMEGNKP</sequence>
<dbReference type="GO" id="GO:0003676">
    <property type="term" value="F:nucleic acid binding"/>
    <property type="evidence" value="ECO:0007669"/>
    <property type="project" value="InterPro"/>
</dbReference>
<dbReference type="Gene3D" id="3.30.420.10">
    <property type="entry name" value="Ribonuclease H-like superfamily/Ribonuclease H"/>
    <property type="match status" value="1"/>
</dbReference>
<keyword evidence="2" id="KW-1185">Reference proteome</keyword>
<dbReference type="AlphaFoldDB" id="A0AAU9VVQ7"/>
<evidence type="ECO:0000313" key="1">
    <source>
        <dbReference type="EMBL" id="CAH3040293.1"/>
    </source>
</evidence>
<dbReference type="SUPFAM" id="SSF53098">
    <property type="entry name" value="Ribonuclease H-like"/>
    <property type="match status" value="1"/>
</dbReference>
<dbReference type="Proteomes" id="UP001159428">
    <property type="component" value="Unassembled WGS sequence"/>
</dbReference>
<gene>
    <name evidence="1" type="ORF">PMEA_00025925</name>
</gene>
<dbReference type="InterPro" id="IPR036397">
    <property type="entry name" value="RNaseH_sf"/>
</dbReference>